<keyword evidence="6 8" id="KW-1133">Transmembrane helix</keyword>
<dbReference type="InterPro" id="IPR020846">
    <property type="entry name" value="MFS_dom"/>
</dbReference>
<feature type="transmembrane region" description="Helical" evidence="8">
    <location>
        <begin position="346"/>
        <end position="370"/>
    </location>
</feature>
<comment type="subcellular location">
    <subcellularLocation>
        <location evidence="1">Cell membrane</location>
        <topology evidence="1">Multi-pass membrane protein</topology>
    </subcellularLocation>
</comment>
<feature type="transmembrane region" description="Helical" evidence="8">
    <location>
        <begin position="95"/>
        <end position="113"/>
    </location>
</feature>
<feature type="domain" description="Major facilitator superfamily (MFS) profile" evidence="9">
    <location>
        <begin position="23"/>
        <end position="432"/>
    </location>
</feature>
<name>A0A1I0DS51_9GAMM</name>
<dbReference type="EMBL" id="FOHV01000019">
    <property type="protein sequence ID" value="SET35413.1"/>
    <property type="molecule type" value="Genomic_DNA"/>
</dbReference>
<keyword evidence="3" id="KW-1003">Cell membrane</keyword>
<gene>
    <name evidence="10" type="ORF">SAMN02583745_02104</name>
</gene>
<feature type="transmembrane region" description="Helical" evidence="8">
    <location>
        <begin position="290"/>
        <end position="309"/>
    </location>
</feature>
<proteinExistence type="predicted"/>
<dbReference type="AlphaFoldDB" id="A0A1I0DS51"/>
<dbReference type="Gene3D" id="1.20.1250.20">
    <property type="entry name" value="MFS general substrate transporter like domains"/>
    <property type="match status" value="1"/>
</dbReference>
<dbReference type="Proteomes" id="UP000242642">
    <property type="component" value="Unassembled WGS sequence"/>
</dbReference>
<evidence type="ECO:0000256" key="8">
    <source>
        <dbReference type="SAM" id="Phobius"/>
    </source>
</evidence>
<dbReference type="InterPro" id="IPR051084">
    <property type="entry name" value="H+-coupled_symporters"/>
</dbReference>
<dbReference type="STRING" id="1123402.SAMN02583745_02104"/>
<dbReference type="FunFam" id="1.20.1250.20:FF:000001">
    <property type="entry name" value="Dicarboxylate MFS transporter"/>
    <property type="match status" value="1"/>
</dbReference>
<dbReference type="Pfam" id="PF07690">
    <property type="entry name" value="MFS_1"/>
    <property type="match status" value="1"/>
</dbReference>
<feature type="transmembrane region" description="Helical" evidence="8">
    <location>
        <begin position="316"/>
        <end position="334"/>
    </location>
</feature>
<keyword evidence="2" id="KW-0813">Transport</keyword>
<feature type="transmembrane region" description="Helical" evidence="8">
    <location>
        <begin position="247"/>
        <end position="270"/>
    </location>
</feature>
<feature type="transmembrane region" description="Helical" evidence="8">
    <location>
        <begin position="382"/>
        <end position="403"/>
    </location>
</feature>
<evidence type="ECO:0000313" key="10">
    <source>
        <dbReference type="EMBL" id="SET35413.1"/>
    </source>
</evidence>
<dbReference type="InterPro" id="IPR036259">
    <property type="entry name" value="MFS_trans_sf"/>
</dbReference>
<reference evidence="11" key="1">
    <citation type="submission" date="2016-10" db="EMBL/GenBank/DDBJ databases">
        <authorList>
            <person name="Varghese N."/>
            <person name="Submissions S."/>
        </authorList>
    </citation>
    <scope>NUCLEOTIDE SEQUENCE [LARGE SCALE GENOMIC DNA]</scope>
    <source>
        <strain evidence="11">DSM 18579</strain>
    </source>
</reference>
<keyword evidence="11" id="KW-1185">Reference proteome</keyword>
<dbReference type="PANTHER" id="PTHR43528:SF7">
    <property type="entry name" value="MFS TRANSPORTER"/>
    <property type="match status" value="1"/>
</dbReference>
<evidence type="ECO:0000259" key="9">
    <source>
        <dbReference type="PROSITE" id="PS50850"/>
    </source>
</evidence>
<dbReference type="PROSITE" id="PS50850">
    <property type="entry name" value="MFS"/>
    <property type="match status" value="1"/>
</dbReference>
<evidence type="ECO:0000256" key="6">
    <source>
        <dbReference type="ARBA" id="ARBA00022989"/>
    </source>
</evidence>
<feature type="transmembrane region" description="Helical" evidence="8">
    <location>
        <begin position="195"/>
        <end position="214"/>
    </location>
</feature>
<dbReference type="SUPFAM" id="SSF103473">
    <property type="entry name" value="MFS general substrate transporter"/>
    <property type="match status" value="1"/>
</dbReference>
<evidence type="ECO:0000256" key="4">
    <source>
        <dbReference type="ARBA" id="ARBA00022692"/>
    </source>
</evidence>
<feature type="transmembrane region" description="Helical" evidence="8">
    <location>
        <begin position="160"/>
        <end position="183"/>
    </location>
</feature>
<evidence type="ECO:0000313" key="11">
    <source>
        <dbReference type="Proteomes" id="UP000242642"/>
    </source>
</evidence>
<evidence type="ECO:0000256" key="3">
    <source>
        <dbReference type="ARBA" id="ARBA00022475"/>
    </source>
</evidence>
<feature type="transmembrane region" description="Helical" evidence="8">
    <location>
        <begin position="63"/>
        <end position="83"/>
    </location>
</feature>
<feature type="transmembrane region" description="Helical" evidence="8">
    <location>
        <begin position="21"/>
        <end position="43"/>
    </location>
</feature>
<feature type="transmembrane region" description="Helical" evidence="8">
    <location>
        <begin position="409"/>
        <end position="430"/>
    </location>
</feature>
<protein>
    <submittedName>
        <fullName evidence="10">Predicted arabinose efflux permease, MFS family</fullName>
    </submittedName>
</protein>
<dbReference type="InterPro" id="IPR011701">
    <property type="entry name" value="MFS"/>
</dbReference>
<sequence>MSTKMNTAGQPPARRLNRNDFKTLGLSSLGGTLEFYDFIIFVYFTSTLSQLFFPGDNDFIKQIQTLGVFSAGYLARPLGGIIMAHFGDTIGRKKMFTLSIFLMALPTIVIGMLPTYEQIGYAAPILLLIMRILQGAAIGGEMPGAWVFIAEHTPAQRYGFGIGTLTSGITGGIFLGSIVAIIIQRTYTQEEVTEFAWRIPFILGGVFGFISVFLRRYLEETPIFKELASKRQLSKELPLKTVFKEHLAACGLTAIMTWALSTAIVVTILMTPGTILEKMHGIPRDYALEANAVATLMLTIGCIFWGYCTDKFGTKLTLIACWGGLIITAFYFYSSLHPEISAGRLMFNYGLMGFFVGSIATTPILSTRVFPAEIRYSGLSSAYNLSYALFGGLTPVLTAWALGKTDLAAAIYVSFVALLAIIMACIPLGYRGYVAKKNNT</sequence>
<accession>A0A1I0DS51</accession>
<evidence type="ECO:0000256" key="2">
    <source>
        <dbReference type="ARBA" id="ARBA00022448"/>
    </source>
</evidence>
<keyword evidence="5" id="KW-0769">Symport</keyword>
<evidence type="ECO:0000256" key="5">
    <source>
        <dbReference type="ARBA" id="ARBA00022847"/>
    </source>
</evidence>
<feature type="transmembrane region" description="Helical" evidence="8">
    <location>
        <begin position="119"/>
        <end position="139"/>
    </location>
</feature>
<keyword evidence="4 8" id="KW-0812">Transmembrane</keyword>
<evidence type="ECO:0000256" key="1">
    <source>
        <dbReference type="ARBA" id="ARBA00004651"/>
    </source>
</evidence>
<evidence type="ECO:0000256" key="7">
    <source>
        <dbReference type="ARBA" id="ARBA00023136"/>
    </source>
</evidence>
<dbReference type="PANTHER" id="PTHR43528">
    <property type="entry name" value="ALPHA-KETOGLUTARATE PERMEASE"/>
    <property type="match status" value="1"/>
</dbReference>
<dbReference type="GO" id="GO:0015293">
    <property type="term" value="F:symporter activity"/>
    <property type="evidence" value="ECO:0007669"/>
    <property type="project" value="UniProtKB-KW"/>
</dbReference>
<organism evidence="10 11">
    <name type="scientific">Thorsellia anophelis DSM 18579</name>
    <dbReference type="NCBI Taxonomy" id="1123402"/>
    <lineage>
        <taxon>Bacteria</taxon>
        <taxon>Pseudomonadati</taxon>
        <taxon>Pseudomonadota</taxon>
        <taxon>Gammaproteobacteria</taxon>
        <taxon>Enterobacterales</taxon>
        <taxon>Thorselliaceae</taxon>
        <taxon>Thorsellia</taxon>
    </lineage>
</organism>
<keyword evidence="7 8" id="KW-0472">Membrane</keyword>
<dbReference type="GO" id="GO:0005886">
    <property type="term" value="C:plasma membrane"/>
    <property type="evidence" value="ECO:0007669"/>
    <property type="project" value="UniProtKB-SubCell"/>
</dbReference>